<protein>
    <submittedName>
        <fullName evidence="2">Uncharacterized protein</fullName>
    </submittedName>
</protein>
<feature type="transmembrane region" description="Helical" evidence="1">
    <location>
        <begin position="34"/>
        <end position="54"/>
    </location>
</feature>
<evidence type="ECO:0000313" key="3">
    <source>
        <dbReference type="Proteomes" id="UP000179018"/>
    </source>
</evidence>
<comment type="caution">
    <text evidence="2">The sequence shown here is derived from an EMBL/GenBank/DDBJ whole genome shotgun (WGS) entry which is preliminary data.</text>
</comment>
<organism evidence="2 3">
    <name type="scientific">Candidatus Woesebacteria bacterium RIFCSPLOWO2_01_FULL_39_10</name>
    <dbReference type="NCBI Taxonomy" id="1802516"/>
    <lineage>
        <taxon>Bacteria</taxon>
        <taxon>Candidatus Woeseibacteriota</taxon>
    </lineage>
</organism>
<feature type="transmembrane region" description="Helical" evidence="1">
    <location>
        <begin position="91"/>
        <end position="110"/>
    </location>
</feature>
<reference evidence="2 3" key="1">
    <citation type="journal article" date="2016" name="Nat. Commun.">
        <title>Thousands of microbial genomes shed light on interconnected biogeochemical processes in an aquifer system.</title>
        <authorList>
            <person name="Anantharaman K."/>
            <person name="Brown C.T."/>
            <person name="Hug L.A."/>
            <person name="Sharon I."/>
            <person name="Castelle C.J."/>
            <person name="Probst A.J."/>
            <person name="Thomas B.C."/>
            <person name="Singh A."/>
            <person name="Wilkins M.J."/>
            <person name="Karaoz U."/>
            <person name="Brodie E.L."/>
            <person name="Williams K.H."/>
            <person name="Hubbard S.S."/>
            <person name="Banfield J.F."/>
        </authorList>
    </citation>
    <scope>NUCLEOTIDE SEQUENCE [LARGE SCALE GENOMIC DNA]</scope>
</reference>
<evidence type="ECO:0000313" key="2">
    <source>
        <dbReference type="EMBL" id="OGM59060.1"/>
    </source>
</evidence>
<dbReference type="AlphaFoldDB" id="A0A1F8B577"/>
<dbReference type="Proteomes" id="UP000179018">
    <property type="component" value="Unassembled WGS sequence"/>
</dbReference>
<dbReference type="EMBL" id="MGHC01000027">
    <property type="protein sequence ID" value="OGM59060.1"/>
    <property type="molecule type" value="Genomic_DNA"/>
</dbReference>
<keyword evidence="1" id="KW-0812">Transmembrane</keyword>
<evidence type="ECO:0000256" key="1">
    <source>
        <dbReference type="SAM" id="Phobius"/>
    </source>
</evidence>
<keyword evidence="1" id="KW-0472">Membrane</keyword>
<feature type="transmembrane region" description="Helical" evidence="1">
    <location>
        <begin position="5"/>
        <end position="22"/>
    </location>
</feature>
<keyword evidence="1" id="KW-1133">Transmembrane helix</keyword>
<gene>
    <name evidence="2" type="ORF">A3A75_05330</name>
</gene>
<name>A0A1F8B577_9BACT</name>
<sequence length="177" mass="20534">MKKDLVTHLSFMIAIFILISLYKDWIRLEFLPFWVGGILGTLMPDVDHLIYVYLLRPNDATSLRVSGLLAKREVFKSWDILANTRRERKDLLLHTAHFQILFAIFSFFIITSTGSMLARGLVLAFMLHLLIDQVIDLMETGNLDTWFAKFPVILDIEQKRWYLIGSAVILLLLGFFL</sequence>
<proteinExistence type="predicted"/>
<accession>A0A1F8B577</accession>